<name>A0A1L9B100_9BACT</name>
<gene>
    <name evidence="1" type="ORF">BON30_35000</name>
</gene>
<comment type="caution">
    <text evidence="1">The sequence shown here is derived from an EMBL/GenBank/DDBJ whole genome shotgun (WGS) entry which is preliminary data.</text>
</comment>
<proteinExistence type="predicted"/>
<reference evidence="2" key="1">
    <citation type="submission" date="2016-11" db="EMBL/GenBank/DDBJ databases">
        <authorList>
            <person name="Shukria A."/>
            <person name="Stevens D.C."/>
        </authorList>
    </citation>
    <scope>NUCLEOTIDE SEQUENCE [LARGE SCALE GENOMIC DNA]</scope>
    <source>
        <strain evidence="2">Cbfe23</strain>
    </source>
</reference>
<keyword evidence="2" id="KW-1185">Reference proteome</keyword>
<dbReference type="EMBL" id="MPIN01000012">
    <property type="protein sequence ID" value="OJH35843.1"/>
    <property type="molecule type" value="Genomic_DNA"/>
</dbReference>
<accession>A0A1L9B100</accession>
<reference evidence="1 2" key="2">
    <citation type="submission" date="2016-12" db="EMBL/GenBank/DDBJ databases">
        <title>Draft Genome Sequence of Cystobacter ferrugineus Strain Cbfe23.</title>
        <authorList>
            <person name="Akbar S."/>
            <person name="Dowd S.E."/>
            <person name="Stevens D.C."/>
        </authorList>
    </citation>
    <scope>NUCLEOTIDE SEQUENCE [LARGE SCALE GENOMIC DNA]</scope>
    <source>
        <strain evidence="1 2">Cbfe23</strain>
    </source>
</reference>
<protein>
    <submittedName>
        <fullName evidence="1">Uncharacterized protein</fullName>
    </submittedName>
</protein>
<evidence type="ECO:0000313" key="1">
    <source>
        <dbReference type="EMBL" id="OJH35843.1"/>
    </source>
</evidence>
<evidence type="ECO:0000313" key="2">
    <source>
        <dbReference type="Proteomes" id="UP000182229"/>
    </source>
</evidence>
<dbReference type="Proteomes" id="UP000182229">
    <property type="component" value="Unassembled WGS sequence"/>
</dbReference>
<sequence>MLVGRDLTESELEYFLDLGMGPDTEPPIVRVPVINLEEALEPEDERIHPDATGLAEMLFREAYYDLRVEPLQHVSLLSDVRGEDPPKGRVEEVLSELGLSRHPLSGPWVQGYESDEGIIEVRWLGGKGLQLITASDDKGWVSKTGKELRSRLPVALI</sequence>
<dbReference type="AlphaFoldDB" id="A0A1L9B100"/>
<organism evidence="1 2">
    <name type="scientific">Cystobacter ferrugineus</name>
    <dbReference type="NCBI Taxonomy" id="83449"/>
    <lineage>
        <taxon>Bacteria</taxon>
        <taxon>Pseudomonadati</taxon>
        <taxon>Myxococcota</taxon>
        <taxon>Myxococcia</taxon>
        <taxon>Myxococcales</taxon>
        <taxon>Cystobacterineae</taxon>
        <taxon>Archangiaceae</taxon>
        <taxon>Cystobacter</taxon>
    </lineage>
</organism>